<dbReference type="Proteomes" id="UP000275846">
    <property type="component" value="Unassembled WGS sequence"/>
</dbReference>
<dbReference type="AlphaFoldDB" id="A0A183SG52"/>
<dbReference type="OrthoDB" id="10055461at2759"/>
<evidence type="ECO:0000313" key="1">
    <source>
        <dbReference type="EMBL" id="VDL89585.1"/>
    </source>
</evidence>
<evidence type="ECO:0000313" key="3">
    <source>
        <dbReference type="WBParaSite" id="SSLN_0000330001-mRNA-1"/>
    </source>
</evidence>
<dbReference type="WBParaSite" id="SSLN_0000330001-mRNA-1">
    <property type="protein sequence ID" value="SSLN_0000330001-mRNA-1"/>
    <property type="gene ID" value="SSLN_0000330001"/>
</dbReference>
<organism evidence="3">
    <name type="scientific">Schistocephalus solidus</name>
    <name type="common">Tapeworm</name>
    <dbReference type="NCBI Taxonomy" id="70667"/>
    <lineage>
        <taxon>Eukaryota</taxon>
        <taxon>Metazoa</taxon>
        <taxon>Spiralia</taxon>
        <taxon>Lophotrochozoa</taxon>
        <taxon>Platyhelminthes</taxon>
        <taxon>Cestoda</taxon>
        <taxon>Eucestoda</taxon>
        <taxon>Diphyllobothriidea</taxon>
        <taxon>Diphyllobothriidae</taxon>
        <taxon>Schistocephalus</taxon>
    </lineage>
</organism>
<accession>A0A183SG52</accession>
<name>A0A183SG52_SCHSO</name>
<dbReference type="Gene3D" id="3.60.10.10">
    <property type="entry name" value="Endonuclease/exonuclease/phosphatase"/>
    <property type="match status" value="1"/>
</dbReference>
<proteinExistence type="predicted"/>
<dbReference type="SUPFAM" id="SSF56219">
    <property type="entry name" value="DNase I-like"/>
    <property type="match status" value="1"/>
</dbReference>
<dbReference type="InterPro" id="IPR036691">
    <property type="entry name" value="Endo/exonu/phosph_ase_sf"/>
</dbReference>
<dbReference type="EMBL" id="UYSU01032460">
    <property type="protein sequence ID" value="VDL89585.1"/>
    <property type="molecule type" value="Genomic_DNA"/>
</dbReference>
<keyword evidence="2" id="KW-1185">Reference proteome</keyword>
<reference evidence="3" key="1">
    <citation type="submission" date="2016-06" db="UniProtKB">
        <authorList>
            <consortium name="WormBaseParasite"/>
        </authorList>
    </citation>
    <scope>IDENTIFICATION</scope>
</reference>
<gene>
    <name evidence="1" type="ORF">SSLN_LOCUS3200</name>
</gene>
<protein>
    <submittedName>
        <fullName evidence="3">Endo/exonuclease/phosphatase domain-containing protein</fullName>
    </submittedName>
</protein>
<reference evidence="1 2" key="2">
    <citation type="submission" date="2018-11" db="EMBL/GenBank/DDBJ databases">
        <authorList>
            <consortium name="Pathogen Informatics"/>
        </authorList>
    </citation>
    <scope>NUCLEOTIDE SEQUENCE [LARGE SCALE GENOMIC DNA]</scope>
    <source>
        <strain evidence="1 2">NST_G2</strain>
    </source>
</reference>
<evidence type="ECO:0000313" key="2">
    <source>
        <dbReference type="Proteomes" id="UP000275846"/>
    </source>
</evidence>
<sequence>MSLYLPLRRDKFATIISAYAPPMTSSDAAKDKFYEDVHAFLATGLKADNLIVLGDFNARVGTDHTAWQGDLGPHRLGSHNDTGLLFCEPVRDTVAC</sequence>